<dbReference type="EMBL" id="VKHT01000553">
    <property type="protein sequence ID" value="MBB0245633.1"/>
    <property type="molecule type" value="Genomic_DNA"/>
</dbReference>
<evidence type="ECO:0000313" key="2">
    <source>
        <dbReference type="EMBL" id="MBB0245633.1"/>
    </source>
</evidence>
<keyword evidence="1" id="KW-0472">Membrane</keyword>
<gene>
    <name evidence="2" type="ORF">FNQ90_16365</name>
</gene>
<keyword evidence="1" id="KW-0812">Transmembrane</keyword>
<dbReference type="RefSeq" id="WP_143623548.1">
    <property type="nucleotide sequence ID" value="NZ_VKHT01000553.1"/>
</dbReference>
<accession>A0A7W3TF08</accession>
<name>A0A7W3TF08_9ACTN</name>
<keyword evidence="3" id="KW-1185">Reference proteome</keyword>
<feature type="transmembrane region" description="Helical" evidence="1">
    <location>
        <begin position="33"/>
        <end position="54"/>
    </location>
</feature>
<sequence length="65" mass="6766">MRDLTAFVNRSTDLAGIDIRDERGHLTEGASPVLATPAAFMAGIAFSGAMVAAYEAGRQAGQVIQ</sequence>
<proteinExistence type="predicted"/>
<dbReference type="OrthoDB" id="4269060at2"/>
<dbReference type="AlphaFoldDB" id="A0A7W3TF08"/>
<evidence type="ECO:0000313" key="3">
    <source>
        <dbReference type="Proteomes" id="UP000538929"/>
    </source>
</evidence>
<protein>
    <submittedName>
        <fullName evidence="2">Uncharacterized protein</fullName>
    </submittedName>
</protein>
<dbReference type="Proteomes" id="UP000538929">
    <property type="component" value="Unassembled WGS sequence"/>
</dbReference>
<keyword evidence="1" id="KW-1133">Transmembrane helix</keyword>
<reference evidence="3" key="1">
    <citation type="submission" date="2019-10" db="EMBL/GenBank/DDBJ databases">
        <title>Streptomyces sp. nov., a novel actinobacterium isolated from alkaline environment.</title>
        <authorList>
            <person name="Golinska P."/>
        </authorList>
    </citation>
    <scope>NUCLEOTIDE SEQUENCE [LARGE SCALE GENOMIC DNA]</scope>
    <source>
        <strain evidence="3">DSM 42118</strain>
    </source>
</reference>
<comment type="caution">
    <text evidence="2">The sequence shown here is derived from an EMBL/GenBank/DDBJ whole genome shotgun (WGS) entry which is preliminary data.</text>
</comment>
<organism evidence="2 3">
    <name type="scientific">Streptomyces alkaliphilus</name>
    <dbReference type="NCBI Taxonomy" id="1472722"/>
    <lineage>
        <taxon>Bacteria</taxon>
        <taxon>Bacillati</taxon>
        <taxon>Actinomycetota</taxon>
        <taxon>Actinomycetes</taxon>
        <taxon>Kitasatosporales</taxon>
        <taxon>Streptomycetaceae</taxon>
        <taxon>Streptomyces</taxon>
    </lineage>
</organism>
<evidence type="ECO:0000256" key="1">
    <source>
        <dbReference type="SAM" id="Phobius"/>
    </source>
</evidence>